<evidence type="ECO:0000256" key="2">
    <source>
        <dbReference type="SAM" id="Phobius"/>
    </source>
</evidence>
<dbReference type="Proteomes" id="UP001201980">
    <property type="component" value="Unassembled WGS sequence"/>
</dbReference>
<feature type="transmembrane region" description="Helical" evidence="2">
    <location>
        <begin position="390"/>
        <end position="415"/>
    </location>
</feature>
<feature type="transmembrane region" description="Helical" evidence="2">
    <location>
        <begin position="27"/>
        <end position="50"/>
    </location>
</feature>
<protein>
    <submittedName>
        <fullName evidence="3">Uncharacterized protein</fullName>
    </submittedName>
</protein>
<organism evidence="3 4">
    <name type="scientific">Zalerion maritima</name>
    <dbReference type="NCBI Taxonomy" id="339359"/>
    <lineage>
        <taxon>Eukaryota</taxon>
        <taxon>Fungi</taxon>
        <taxon>Dikarya</taxon>
        <taxon>Ascomycota</taxon>
        <taxon>Pezizomycotina</taxon>
        <taxon>Sordariomycetes</taxon>
        <taxon>Lulworthiomycetidae</taxon>
        <taxon>Lulworthiales</taxon>
        <taxon>Lulworthiaceae</taxon>
        <taxon>Zalerion</taxon>
    </lineage>
</organism>
<proteinExistence type="predicted"/>
<sequence length="770" mass="84141">MVAPFGRTFMARAGTARHVPRSTRIRVAGWLFLFMHSTIYPAFFTLFTLLERLCTTALAHENERVDSVYGLDDRKPVLNGIAKARRPLPTHAVDEMLKHAFLHPRNDFGSSGSSDGSGDFSGFNFGSSQTNSNGAAIYQTAESTDSNSTDEFDPLAVIRAAQFSAAKSIRTSTIILAVFNTIAAFATTGFLSFVSSPDLFPLIVSGSITIQGIVFSVAQSRGLDGLSGSGCTLISQFMLPALLLVPTTQFVLGCELLLRGVKSQPFQERGRWMVPICLAIVGLITLVNFLVADFLRVDDKCFMSLFWFVSDYAVGIFILLAAYGALLLGTAIFLFVKLTRMSKIEPTERVNASRMIYFLALAVLSNAFMCPFFFVLGFMKTRWGEGPANALNLSMIAAVVASVSGLMTGGLHLFLRSSSISTIGPKNKWEEDERLSLKKKIRVRGFTSVNDHGMDAVSGYGYGNNQDGGASFEDYNKAEDARKGATSPAFTIDAPNPLRSNAVDYPQVATAVQVPQPVQIGKSHLRKTSNYSLFPRRETKASMALLPSTTYNPDIGNNSSNTLLTVPNGDRSTIRPPPSVRSHLGRHRRDSSMASHATVQIGLRLSNVENMPDINPKFIRDDDKVHHLDCPLAIQAAREREEARRPSPLSTTHTQSDASDEDIVASRALEVQTYMPQRDPVKDARMKTLPPVPIPGQSEQLENREEEEEEEITLSPTVYTPQSPTSKAKLPSPRGVGFTTPARGPNASNSQPPTPTNEQNGKGAKRSQWI</sequence>
<comment type="caution">
    <text evidence="3">The sequence shown here is derived from an EMBL/GenBank/DDBJ whole genome shotgun (WGS) entry which is preliminary data.</text>
</comment>
<feature type="transmembrane region" description="Helical" evidence="2">
    <location>
        <begin position="174"/>
        <end position="193"/>
    </location>
</feature>
<feature type="transmembrane region" description="Helical" evidence="2">
    <location>
        <begin position="272"/>
        <end position="291"/>
    </location>
</feature>
<evidence type="ECO:0000256" key="1">
    <source>
        <dbReference type="SAM" id="MobiDB-lite"/>
    </source>
</evidence>
<feature type="region of interest" description="Disordered" evidence="1">
    <location>
        <begin position="552"/>
        <end position="595"/>
    </location>
</feature>
<feature type="transmembrane region" description="Helical" evidence="2">
    <location>
        <begin position="312"/>
        <end position="336"/>
    </location>
</feature>
<dbReference type="EMBL" id="JAKWBI020000094">
    <property type="protein sequence ID" value="KAJ2902986.1"/>
    <property type="molecule type" value="Genomic_DNA"/>
</dbReference>
<feature type="transmembrane region" description="Helical" evidence="2">
    <location>
        <begin position="356"/>
        <end position="378"/>
    </location>
</feature>
<keyword evidence="2" id="KW-1133">Transmembrane helix</keyword>
<evidence type="ECO:0000313" key="3">
    <source>
        <dbReference type="EMBL" id="KAJ2902986.1"/>
    </source>
</evidence>
<keyword evidence="4" id="KW-1185">Reference proteome</keyword>
<keyword evidence="2" id="KW-0812">Transmembrane</keyword>
<dbReference type="AlphaFoldDB" id="A0AAD5RTI1"/>
<feature type="region of interest" description="Disordered" evidence="1">
    <location>
        <begin position="637"/>
        <end position="770"/>
    </location>
</feature>
<feature type="compositionally biased region" description="Polar residues" evidence="1">
    <location>
        <begin position="648"/>
        <end position="657"/>
    </location>
</feature>
<feature type="compositionally biased region" description="Polar residues" evidence="1">
    <location>
        <begin position="746"/>
        <end position="760"/>
    </location>
</feature>
<gene>
    <name evidence="3" type="ORF">MKZ38_010570</name>
</gene>
<feature type="transmembrane region" description="Helical" evidence="2">
    <location>
        <begin position="230"/>
        <end position="252"/>
    </location>
</feature>
<feature type="compositionally biased region" description="Polar residues" evidence="1">
    <location>
        <begin position="714"/>
        <end position="726"/>
    </location>
</feature>
<keyword evidence="2" id="KW-0472">Membrane</keyword>
<feature type="compositionally biased region" description="Polar residues" evidence="1">
    <location>
        <begin position="552"/>
        <end position="565"/>
    </location>
</feature>
<name>A0AAD5RTI1_9PEZI</name>
<reference evidence="3" key="1">
    <citation type="submission" date="2022-07" db="EMBL/GenBank/DDBJ databases">
        <title>Draft genome sequence of Zalerion maritima ATCC 34329, a (micro)plastics degrading marine fungus.</title>
        <authorList>
            <person name="Paco A."/>
            <person name="Goncalves M.F.M."/>
            <person name="Rocha-Santos T.A.P."/>
            <person name="Alves A."/>
        </authorList>
    </citation>
    <scope>NUCLEOTIDE SEQUENCE</scope>
    <source>
        <strain evidence="3">ATCC 34329</strain>
    </source>
</reference>
<accession>A0AAD5RTI1</accession>
<evidence type="ECO:0000313" key="4">
    <source>
        <dbReference type="Proteomes" id="UP001201980"/>
    </source>
</evidence>